<reference evidence="3" key="1">
    <citation type="journal article" date="2011" name="Nat. Genet.">
        <title>The Arabidopsis lyrata genome sequence and the basis of rapid genome size change.</title>
        <authorList>
            <person name="Hu T.T."/>
            <person name="Pattyn P."/>
            <person name="Bakker E.G."/>
            <person name="Cao J."/>
            <person name="Cheng J.-F."/>
            <person name="Clark R.M."/>
            <person name="Fahlgren N."/>
            <person name="Fawcett J.A."/>
            <person name="Grimwood J."/>
            <person name="Gundlach H."/>
            <person name="Haberer G."/>
            <person name="Hollister J.D."/>
            <person name="Ossowski S."/>
            <person name="Ottilar R.P."/>
            <person name="Salamov A.A."/>
            <person name="Schneeberger K."/>
            <person name="Spannagl M."/>
            <person name="Wang X."/>
            <person name="Yang L."/>
            <person name="Nasrallah M.E."/>
            <person name="Bergelson J."/>
            <person name="Carrington J.C."/>
            <person name="Gaut B.S."/>
            <person name="Schmutz J."/>
            <person name="Mayer K.F.X."/>
            <person name="Van de Peer Y."/>
            <person name="Grigoriev I.V."/>
            <person name="Nordborg M."/>
            <person name="Weigel D."/>
            <person name="Guo Y.-L."/>
        </authorList>
    </citation>
    <scope>NUCLEOTIDE SEQUENCE [LARGE SCALE GENOMIC DNA]</scope>
    <source>
        <strain evidence="3">cv. MN47</strain>
    </source>
</reference>
<organism evidence="3">
    <name type="scientific">Arabidopsis lyrata subsp. lyrata</name>
    <name type="common">Lyre-leaved rock-cress</name>
    <dbReference type="NCBI Taxonomy" id="81972"/>
    <lineage>
        <taxon>Eukaryota</taxon>
        <taxon>Viridiplantae</taxon>
        <taxon>Streptophyta</taxon>
        <taxon>Embryophyta</taxon>
        <taxon>Tracheophyta</taxon>
        <taxon>Spermatophyta</taxon>
        <taxon>Magnoliopsida</taxon>
        <taxon>eudicotyledons</taxon>
        <taxon>Gunneridae</taxon>
        <taxon>Pentapetalae</taxon>
        <taxon>rosids</taxon>
        <taxon>malvids</taxon>
        <taxon>Brassicales</taxon>
        <taxon>Brassicaceae</taxon>
        <taxon>Camelineae</taxon>
        <taxon>Arabidopsis</taxon>
    </lineage>
</organism>
<evidence type="ECO:0000256" key="1">
    <source>
        <dbReference type="SAM" id="MobiDB-lite"/>
    </source>
</evidence>
<keyword evidence="3" id="KW-1185">Reference proteome</keyword>
<dbReference type="AlphaFoldDB" id="D7L6T5"/>
<gene>
    <name evidence="2" type="ORF">ARALYDRAFT_899152</name>
</gene>
<evidence type="ECO:0000313" key="3">
    <source>
        <dbReference type="Proteomes" id="UP000008694"/>
    </source>
</evidence>
<dbReference type="Gramene" id="scaffold_303122.1">
    <property type="protein sequence ID" value="scaffold_303122.1"/>
    <property type="gene ID" value="scaffold_303122.1"/>
</dbReference>
<feature type="compositionally biased region" description="Basic and acidic residues" evidence="1">
    <location>
        <begin position="29"/>
        <end position="40"/>
    </location>
</feature>
<accession>D7L6T5</accession>
<protein>
    <submittedName>
        <fullName evidence="2">Uncharacterized protein</fullName>
    </submittedName>
</protein>
<dbReference type="HOGENOM" id="CLU_2323619_0_0_1"/>
<sequence>MVASDASIHSTREKNSSSTTSTTSPVKRPSPESKEADEPRRKKLFLQRSEEEDANLIGYSKIPLPVVEFNPTRIRSSRSNAIPEAELVNPESSAANKVN</sequence>
<feature type="region of interest" description="Disordered" evidence="1">
    <location>
        <begin position="1"/>
        <end position="47"/>
    </location>
</feature>
<name>D7L6T5_ARALL</name>
<proteinExistence type="predicted"/>
<dbReference type="EMBL" id="GL348715">
    <property type="protein sequence ID" value="EFH59857.1"/>
    <property type="molecule type" value="Genomic_DNA"/>
</dbReference>
<evidence type="ECO:0000313" key="2">
    <source>
        <dbReference type="EMBL" id="EFH59857.1"/>
    </source>
</evidence>
<dbReference type="Proteomes" id="UP000008694">
    <property type="component" value="Unassembled WGS sequence"/>
</dbReference>